<keyword evidence="1" id="KW-0732">Signal</keyword>
<evidence type="ECO:0000313" key="3">
    <source>
        <dbReference type="EMBL" id="SFV70663.1"/>
    </source>
</evidence>
<reference evidence="3" key="1">
    <citation type="submission" date="2016-10" db="EMBL/GenBank/DDBJ databases">
        <authorList>
            <person name="de Groot N.N."/>
        </authorList>
    </citation>
    <scope>NUCLEOTIDE SEQUENCE</scope>
</reference>
<dbReference type="AlphaFoldDB" id="A0A1W1CY50"/>
<dbReference type="InterPro" id="IPR011250">
    <property type="entry name" value="OMP/PagP_B-barrel"/>
</dbReference>
<dbReference type="Gene3D" id="2.40.160.20">
    <property type="match status" value="1"/>
</dbReference>
<dbReference type="InterPro" id="IPR027385">
    <property type="entry name" value="Beta-barrel_OMP"/>
</dbReference>
<organism evidence="3">
    <name type="scientific">hydrothermal vent metagenome</name>
    <dbReference type="NCBI Taxonomy" id="652676"/>
    <lineage>
        <taxon>unclassified sequences</taxon>
        <taxon>metagenomes</taxon>
        <taxon>ecological metagenomes</taxon>
    </lineage>
</organism>
<evidence type="ECO:0000256" key="1">
    <source>
        <dbReference type="ARBA" id="ARBA00022729"/>
    </source>
</evidence>
<gene>
    <name evidence="3" type="ORF">MNB_SV-3-1489</name>
</gene>
<sequence length="228" mass="24535">MVEPVYHEPVYIEPKPIVEVVPEPVPIVEPKSKPIPVVEPKPVKVESKPKPVPVVAPKSISPSGFYAGLGITGSRYKSACNCPKVSGVEGSVGVVARLGYDFNRYIGIEARGMKSLTSSKADISHTGLFIKPMAPVSDKLNLYGLVGFAKTKVTGQYQNVDAESLALGGGVEVDLSKDTPKEGRYSRNFDGQGDQEKGMGLFVDYERLVAKKDAPDLDTMSVGVTYDF</sequence>
<dbReference type="Pfam" id="PF13505">
    <property type="entry name" value="OMP_b-brl"/>
    <property type="match status" value="1"/>
</dbReference>
<dbReference type="EMBL" id="FPHI01000053">
    <property type="protein sequence ID" value="SFV70663.1"/>
    <property type="molecule type" value="Genomic_DNA"/>
</dbReference>
<feature type="domain" description="Outer membrane protein beta-barrel" evidence="2">
    <location>
        <begin position="57"/>
        <end position="228"/>
    </location>
</feature>
<evidence type="ECO:0000259" key="2">
    <source>
        <dbReference type="Pfam" id="PF13505"/>
    </source>
</evidence>
<protein>
    <recommendedName>
        <fullName evidence="2">Outer membrane protein beta-barrel domain-containing protein</fullName>
    </recommendedName>
</protein>
<dbReference type="SUPFAM" id="SSF56925">
    <property type="entry name" value="OMPA-like"/>
    <property type="match status" value="1"/>
</dbReference>
<name>A0A1W1CY50_9ZZZZ</name>
<accession>A0A1W1CY50</accession>
<proteinExistence type="predicted"/>